<name>A0ABP6SIP6_9ACTN</name>
<proteinExistence type="inferred from homology"/>
<protein>
    <recommendedName>
        <fullName evidence="3">Coenzyme PQQ synthesis protein A</fullName>
    </recommendedName>
</protein>
<dbReference type="RefSeq" id="WP_345042008.1">
    <property type="nucleotide sequence ID" value="NZ_BAAAYL010000001.1"/>
</dbReference>
<evidence type="ECO:0000313" key="5">
    <source>
        <dbReference type="Proteomes" id="UP001499990"/>
    </source>
</evidence>
<evidence type="ECO:0000256" key="2">
    <source>
        <dbReference type="ARBA" id="ARBA00009325"/>
    </source>
</evidence>
<comment type="caution">
    <text evidence="4">The sequence shown here is derived from an EMBL/GenBank/DDBJ whole genome shotgun (WGS) entry which is preliminary data.</text>
</comment>
<evidence type="ECO:0000313" key="4">
    <source>
        <dbReference type="EMBL" id="GAA3377341.1"/>
    </source>
</evidence>
<evidence type="ECO:0000256" key="1">
    <source>
        <dbReference type="ARBA" id="ARBA00004886"/>
    </source>
</evidence>
<dbReference type="EMBL" id="BAAAYL010000001">
    <property type="protein sequence ID" value="GAA3377341.1"/>
    <property type="molecule type" value="Genomic_DNA"/>
</dbReference>
<dbReference type="NCBIfam" id="TIGR02107">
    <property type="entry name" value="PQQ_syn_pqqA"/>
    <property type="match status" value="1"/>
</dbReference>
<comment type="similarity">
    <text evidence="2">Belongs to the PqqA family.</text>
</comment>
<sequence>MPTESLDHTARFEHTARSEGTQFVEEAAWQRPEYTVVETALEVTAYSLATR</sequence>
<accession>A0ABP6SIP6</accession>
<keyword evidence="5" id="KW-1185">Reference proteome</keyword>
<organism evidence="4 5">
    <name type="scientific">Streptomyces sannanensis</name>
    <dbReference type="NCBI Taxonomy" id="285536"/>
    <lineage>
        <taxon>Bacteria</taxon>
        <taxon>Bacillati</taxon>
        <taxon>Actinomycetota</taxon>
        <taxon>Actinomycetes</taxon>
        <taxon>Kitasatosporales</taxon>
        <taxon>Streptomycetaceae</taxon>
        <taxon>Streptomyces</taxon>
    </lineage>
</organism>
<reference evidence="5" key="1">
    <citation type="journal article" date="2019" name="Int. J. Syst. Evol. Microbiol.">
        <title>The Global Catalogue of Microorganisms (GCM) 10K type strain sequencing project: providing services to taxonomists for standard genome sequencing and annotation.</title>
        <authorList>
            <consortium name="The Broad Institute Genomics Platform"/>
            <consortium name="The Broad Institute Genome Sequencing Center for Infectious Disease"/>
            <person name="Wu L."/>
            <person name="Ma J."/>
        </authorList>
    </citation>
    <scope>NUCLEOTIDE SEQUENCE [LARGE SCALE GENOMIC DNA]</scope>
    <source>
        <strain evidence="5">JCM 9651</strain>
    </source>
</reference>
<dbReference type="InterPro" id="IPR011725">
    <property type="entry name" value="PQQ_synth_PqqA"/>
</dbReference>
<evidence type="ECO:0000256" key="3">
    <source>
        <dbReference type="ARBA" id="ARBA00015086"/>
    </source>
</evidence>
<comment type="pathway">
    <text evidence="1">Cofactor biosynthesis; pyrroloquinoline quinone biosynthesis.</text>
</comment>
<dbReference type="Proteomes" id="UP001499990">
    <property type="component" value="Unassembled WGS sequence"/>
</dbReference>
<gene>
    <name evidence="4" type="ORF">GCM10020367_52650</name>
</gene>